<protein>
    <submittedName>
        <fullName evidence="1">Uncharacterized protein</fullName>
    </submittedName>
</protein>
<proteinExistence type="predicted"/>
<organism evidence="1">
    <name type="scientific">Siphoviridae sp. ct0yq10</name>
    <dbReference type="NCBI Taxonomy" id="2826270"/>
    <lineage>
        <taxon>Viruses</taxon>
        <taxon>Duplodnaviria</taxon>
        <taxon>Heunggongvirae</taxon>
        <taxon>Uroviricota</taxon>
        <taxon>Caudoviricetes</taxon>
    </lineage>
</organism>
<evidence type="ECO:0000313" key="1">
    <source>
        <dbReference type="EMBL" id="DAD84068.1"/>
    </source>
</evidence>
<dbReference type="EMBL" id="BK014951">
    <property type="protein sequence ID" value="DAD84068.1"/>
    <property type="molecule type" value="Genomic_DNA"/>
</dbReference>
<reference evidence="1" key="1">
    <citation type="journal article" date="2021" name="Proc. Natl. Acad. Sci. U.S.A.">
        <title>A Catalog of Tens of Thousands of Viruses from Human Metagenomes Reveals Hidden Associations with Chronic Diseases.</title>
        <authorList>
            <person name="Tisza M.J."/>
            <person name="Buck C.B."/>
        </authorList>
    </citation>
    <scope>NUCLEOTIDE SEQUENCE</scope>
    <source>
        <strain evidence="1">Ct0yq10</strain>
    </source>
</reference>
<name>A0A8S5MPE3_9CAUD</name>
<sequence length="94" mass="10886">MATIKVPKMNLKIEVDGETKTFKSPLAETILAQVRRVVVGHEQIQYYDVDENKFKSFTYCCGDKYEFNYELEEVPLKDTEVDCYGFPITYAGDK</sequence>
<accession>A0A8S5MPE3</accession>